<keyword evidence="8" id="KW-1185">Reference proteome</keyword>
<evidence type="ECO:0000256" key="4">
    <source>
        <dbReference type="ARBA" id="ARBA00023002"/>
    </source>
</evidence>
<dbReference type="Gene3D" id="3.30.465.10">
    <property type="match status" value="1"/>
</dbReference>
<evidence type="ECO:0000313" key="8">
    <source>
        <dbReference type="Proteomes" id="UP000029964"/>
    </source>
</evidence>
<dbReference type="InterPro" id="IPR016169">
    <property type="entry name" value="FAD-bd_PCMH_sub2"/>
</dbReference>
<dbReference type="InterPro" id="IPR050416">
    <property type="entry name" value="FAD-linked_Oxidoreductase"/>
</dbReference>
<dbReference type="PROSITE" id="PS51387">
    <property type="entry name" value="FAD_PCMH"/>
    <property type="match status" value="1"/>
</dbReference>
<dbReference type="Pfam" id="PF01565">
    <property type="entry name" value="FAD_binding_4"/>
    <property type="match status" value="1"/>
</dbReference>
<evidence type="ECO:0000256" key="3">
    <source>
        <dbReference type="ARBA" id="ARBA00022827"/>
    </source>
</evidence>
<sequence>MLLKGVTAALALWAAAAMAGDSSPSGATKKACKKLETAVPGLVSYPLALDYHVETKSYWSTALWELKPSCLVLPRSAEDVAAAVRVLKGFSDVQFAVKSGGHDPNPRHASIEGGVLISMKDLSGTTYDEDKGLAYVKPGGEWNDVVGALEPYGVTLVGGRLGLVGVGGYLLQGGISFLSSQYGLAADSIVGWETVTADGEIVYVDAEKDKELAVAMRGSGSQFGIVTQFTIKAHPIGKVWGGTRLYAEDKGDELYAALHEFVPANADDPKEAIIFTDVIAAGGLRLYLLFFFYDGPEPPTTGPFAKFLEIDSTVSTTKTQSYAELLKSNGQSAELLNARVSFRTFTIPHVPSAPHMYAEITDKFSSLLEKFLLNPLRLTSQCSVDFQPFPGIIGKHSEAAGGNAMGISGDDPDRILLEIQCSWASRFDDELVYGISEELTEWLEVKVPEWTRGQHEDLYLPFLMNDAAGSQNVTGTYRDYAKFKALQEEADPDGFFRLRGGGYTY</sequence>
<dbReference type="GO" id="GO:0016491">
    <property type="term" value="F:oxidoreductase activity"/>
    <property type="evidence" value="ECO:0007669"/>
    <property type="project" value="UniProtKB-KW"/>
</dbReference>
<dbReference type="STRING" id="857340.A0A086THK7"/>
<dbReference type="Proteomes" id="UP000029964">
    <property type="component" value="Unassembled WGS sequence"/>
</dbReference>
<feature type="signal peptide" evidence="5">
    <location>
        <begin position="1"/>
        <end position="19"/>
    </location>
</feature>
<dbReference type="HOGENOM" id="CLU_018354_1_2_1"/>
<dbReference type="InterPro" id="IPR016166">
    <property type="entry name" value="FAD-bd_PCMH"/>
</dbReference>
<dbReference type="InterPro" id="IPR036318">
    <property type="entry name" value="FAD-bd_PCMH-like_sf"/>
</dbReference>
<evidence type="ECO:0000259" key="6">
    <source>
        <dbReference type="PROSITE" id="PS51387"/>
    </source>
</evidence>
<feature type="domain" description="FAD-binding PCMH-type" evidence="6">
    <location>
        <begin position="64"/>
        <end position="236"/>
    </location>
</feature>
<evidence type="ECO:0000256" key="2">
    <source>
        <dbReference type="ARBA" id="ARBA00022630"/>
    </source>
</evidence>
<keyword evidence="2" id="KW-0285">Flavoprotein</keyword>
<keyword evidence="5" id="KW-0732">Signal</keyword>
<name>A0A086THK7_HAPC1</name>
<keyword evidence="3" id="KW-0274">FAD</keyword>
<proteinExistence type="inferred from homology"/>
<gene>
    <name evidence="7" type="ORF">ACRE_000830</name>
</gene>
<dbReference type="PANTHER" id="PTHR42973">
    <property type="entry name" value="BINDING OXIDOREDUCTASE, PUTATIVE (AFU_ORTHOLOGUE AFUA_1G17690)-RELATED"/>
    <property type="match status" value="1"/>
</dbReference>
<dbReference type="GO" id="GO:0071949">
    <property type="term" value="F:FAD binding"/>
    <property type="evidence" value="ECO:0007669"/>
    <property type="project" value="InterPro"/>
</dbReference>
<dbReference type="EMBL" id="JPKY01000001">
    <property type="protein sequence ID" value="KFH48839.1"/>
    <property type="molecule type" value="Genomic_DNA"/>
</dbReference>
<evidence type="ECO:0000256" key="5">
    <source>
        <dbReference type="SAM" id="SignalP"/>
    </source>
</evidence>
<dbReference type="AlphaFoldDB" id="A0A086THK7"/>
<comment type="similarity">
    <text evidence="1">Belongs to the oxygen-dependent FAD-linked oxidoreductase family.</text>
</comment>
<dbReference type="PANTHER" id="PTHR42973:SF13">
    <property type="entry name" value="FAD-BINDING PCMH-TYPE DOMAIN-CONTAINING PROTEIN"/>
    <property type="match status" value="1"/>
</dbReference>
<dbReference type="InterPro" id="IPR006094">
    <property type="entry name" value="Oxid_FAD_bind_N"/>
</dbReference>
<keyword evidence="4" id="KW-0560">Oxidoreductase</keyword>
<dbReference type="SUPFAM" id="SSF56176">
    <property type="entry name" value="FAD-binding/transporter-associated domain-like"/>
    <property type="match status" value="1"/>
</dbReference>
<feature type="chain" id="PRO_5001815713" evidence="5">
    <location>
        <begin position="20"/>
        <end position="505"/>
    </location>
</feature>
<evidence type="ECO:0000313" key="7">
    <source>
        <dbReference type="EMBL" id="KFH48839.1"/>
    </source>
</evidence>
<protein>
    <submittedName>
        <fullName evidence="7">Bifunctional solanapyrone synthase-like protein</fullName>
    </submittedName>
</protein>
<reference evidence="8" key="1">
    <citation type="journal article" date="2014" name="Genome Announc.">
        <title>Genome sequence and annotation of Acremonium chrysogenum, producer of the beta-lactam antibiotic cephalosporin C.</title>
        <authorList>
            <person name="Terfehr D."/>
            <person name="Dahlmann T.A."/>
            <person name="Specht T."/>
            <person name="Zadra I."/>
            <person name="Kuernsteiner H."/>
            <person name="Kueck U."/>
        </authorList>
    </citation>
    <scope>NUCLEOTIDE SEQUENCE [LARGE SCALE GENOMIC DNA]</scope>
    <source>
        <strain evidence="8">ATCC 11550 / CBS 779.69 / DSM 880 / IAM 14645 / JCM 23072 / IMI 49137</strain>
    </source>
</reference>
<organism evidence="7 8">
    <name type="scientific">Hapsidospora chrysogenum (strain ATCC 11550 / CBS 779.69 / DSM 880 / IAM 14645 / JCM 23072 / IMI 49137)</name>
    <name type="common">Acremonium chrysogenum</name>
    <dbReference type="NCBI Taxonomy" id="857340"/>
    <lineage>
        <taxon>Eukaryota</taxon>
        <taxon>Fungi</taxon>
        <taxon>Dikarya</taxon>
        <taxon>Ascomycota</taxon>
        <taxon>Pezizomycotina</taxon>
        <taxon>Sordariomycetes</taxon>
        <taxon>Hypocreomycetidae</taxon>
        <taxon>Hypocreales</taxon>
        <taxon>Bionectriaceae</taxon>
        <taxon>Hapsidospora</taxon>
    </lineage>
</organism>
<accession>A0A086THK7</accession>
<dbReference type="OrthoDB" id="2151789at2759"/>
<evidence type="ECO:0000256" key="1">
    <source>
        <dbReference type="ARBA" id="ARBA00005466"/>
    </source>
</evidence>
<comment type="caution">
    <text evidence="7">The sequence shown here is derived from an EMBL/GenBank/DDBJ whole genome shotgun (WGS) entry which is preliminary data.</text>
</comment>